<feature type="domain" description="Glycosyltransferase subfamily 4-like N-terminal" evidence="1">
    <location>
        <begin position="17"/>
        <end position="200"/>
    </location>
</feature>
<gene>
    <name evidence="2" type="ORF">CRYO30217_01058</name>
</gene>
<accession>A0A916JKR7</accession>
<dbReference type="Gene3D" id="3.40.50.2000">
    <property type="entry name" value="Glycogen Phosphorylase B"/>
    <property type="match status" value="2"/>
</dbReference>
<dbReference type="SUPFAM" id="SSF53756">
    <property type="entry name" value="UDP-Glycosyltransferase/glycogen phosphorylase"/>
    <property type="match status" value="1"/>
</dbReference>
<evidence type="ECO:0000259" key="1">
    <source>
        <dbReference type="Pfam" id="PF13439"/>
    </source>
</evidence>
<dbReference type="AlphaFoldDB" id="A0A916JKR7"/>
<dbReference type="Proteomes" id="UP000683507">
    <property type="component" value="Chromosome"/>
</dbReference>
<dbReference type="EMBL" id="OU015584">
    <property type="protein sequence ID" value="CAG5079771.1"/>
    <property type="molecule type" value="Genomic_DNA"/>
</dbReference>
<reference evidence="2" key="1">
    <citation type="submission" date="2021-04" db="EMBL/GenBank/DDBJ databases">
        <authorList>
            <person name="Rodrigo-Torres L."/>
            <person name="Arahal R. D."/>
            <person name="Lucena T."/>
        </authorList>
    </citation>
    <scope>NUCLEOTIDE SEQUENCE</scope>
    <source>
        <strain evidence="2">AS29M-1</strain>
    </source>
</reference>
<evidence type="ECO:0000313" key="2">
    <source>
        <dbReference type="EMBL" id="CAG5079771.1"/>
    </source>
</evidence>
<dbReference type="Pfam" id="PF13439">
    <property type="entry name" value="Glyco_transf_4"/>
    <property type="match status" value="1"/>
</dbReference>
<keyword evidence="3" id="KW-1185">Reference proteome</keyword>
<proteinExistence type="predicted"/>
<evidence type="ECO:0000313" key="3">
    <source>
        <dbReference type="Proteomes" id="UP000683507"/>
    </source>
</evidence>
<protein>
    <recommendedName>
        <fullName evidence="1">Glycosyltransferase subfamily 4-like N-terminal domain-containing protein</fullName>
    </recommendedName>
</protein>
<sequence>MAYKLLFIADGITPFTIGGMQRHSHNLVKFLAKNDVEITLGFTVNENEPVPSEKEVLDALEIEPSTNFSFHVFQFQSKKKLPGHYVRGSKEMSAKIYEHFKEQLDGYDAIYCKGLMTWEFAAKRQSGMLKVPLITNFHGYEMFQEAPNLKIRLQHILLLRKVTRQIMERSDYVVSYGAKITNLLKSLGFDKIIEVPSGVVDDWVVQDVEAYTGGKIKVVFLGRYERRKGVQEIHQVIDEYREELSQKFDFHFIGPIPEEVRVNGEHVTYHGEKRDGAIIKSLMSEMDVLLCPSYSEGMPNVILEAMSRGLVIIATNVGAVSLMVGEDNGKLIRDPKPVTIKKALDEIGDEDINEKKTSSLKKIDRFRWSSIAIETLEKLKKASSEVV</sequence>
<organism evidence="2 3">
    <name type="scientific">Parvicella tangerina</name>
    <dbReference type="NCBI Taxonomy" id="2829795"/>
    <lineage>
        <taxon>Bacteria</taxon>
        <taxon>Pseudomonadati</taxon>
        <taxon>Bacteroidota</taxon>
        <taxon>Flavobacteriia</taxon>
        <taxon>Flavobacteriales</taxon>
        <taxon>Parvicellaceae</taxon>
        <taxon>Parvicella</taxon>
    </lineage>
</organism>
<name>A0A916JKR7_9FLAO</name>
<dbReference type="CDD" id="cd03801">
    <property type="entry name" value="GT4_PimA-like"/>
    <property type="match status" value="1"/>
</dbReference>
<dbReference type="KEGG" id="ptan:CRYO30217_01058"/>
<dbReference type="PANTHER" id="PTHR12526">
    <property type="entry name" value="GLYCOSYLTRANSFERASE"/>
    <property type="match status" value="1"/>
</dbReference>
<dbReference type="Pfam" id="PF13692">
    <property type="entry name" value="Glyco_trans_1_4"/>
    <property type="match status" value="1"/>
</dbReference>
<dbReference type="GO" id="GO:0016757">
    <property type="term" value="F:glycosyltransferase activity"/>
    <property type="evidence" value="ECO:0007669"/>
    <property type="project" value="UniProtKB-ARBA"/>
</dbReference>
<dbReference type="InterPro" id="IPR028098">
    <property type="entry name" value="Glyco_trans_4-like_N"/>
</dbReference>
<dbReference type="RefSeq" id="WP_258541277.1">
    <property type="nucleotide sequence ID" value="NZ_OU015584.1"/>
</dbReference>